<keyword evidence="1 2" id="KW-0732">Signal</keyword>
<feature type="domain" description="ASPIC/UnbV" evidence="3">
    <location>
        <begin position="423"/>
        <end position="488"/>
    </location>
</feature>
<evidence type="ECO:0000259" key="3">
    <source>
        <dbReference type="Pfam" id="PF07593"/>
    </source>
</evidence>
<dbReference type="Proteomes" id="UP000740413">
    <property type="component" value="Unassembled WGS sequence"/>
</dbReference>
<dbReference type="Pfam" id="PF13517">
    <property type="entry name" value="FG-GAP_3"/>
    <property type="match status" value="2"/>
</dbReference>
<dbReference type="InterPro" id="IPR011519">
    <property type="entry name" value="UnbV_ASPIC"/>
</dbReference>
<dbReference type="Gene3D" id="2.130.10.130">
    <property type="entry name" value="Integrin alpha, N-terminal"/>
    <property type="match status" value="2"/>
</dbReference>
<dbReference type="InterPro" id="IPR028994">
    <property type="entry name" value="Integrin_alpha_N"/>
</dbReference>
<dbReference type="SUPFAM" id="SSF69318">
    <property type="entry name" value="Integrin alpha N-terminal domain"/>
    <property type="match status" value="1"/>
</dbReference>
<dbReference type="InterPro" id="IPR027039">
    <property type="entry name" value="Crtac1"/>
</dbReference>
<reference evidence="5" key="2">
    <citation type="submission" date="2023-07" db="EMBL/GenBank/DDBJ databases">
        <title>Zobellia barbeyronii sp. nov., a new marine flavobacterium, isolated from green and red algae.</title>
        <authorList>
            <person name="Nedashkovskaya O.I."/>
            <person name="Otstavnykh N."/>
            <person name="Zhukova N."/>
            <person name="Guzev K."/>
            <person name="Chausova V."/>
            <person name="Tekutyeva L."/>
            <person name="Mikhailov V."/>
            <person name="Isaeva M."/>
        </authorList>
    </citation>
    <scope>NUCLEOTIDE SEQUENCE [LARGE SCALE GENOMIC DNA]</scope>
    <source>
        <strain evidence="5">KMM 6746</strain>
    </source>
</reference>
<sequence>MIIKYYSKSFLLLLFLVASKQTYSQTFQKKDIRLFSEMTGTGGNAVADFDQDGDLDVFMVSRGSFNTGNKNSWSRLLENRGGFFIDVTESSGFSKQFAGKVTGGVKLSASWGDYNNDGYPDLFLGHQNKSQLYRNNGDKTFTEVTAEVGITSCSPCNNTGGIWWDYNNDGHLDLYMAYLGEPNRLYTNLGNGTFMESVNALGLNDPGRTWSCQPLDANRDGWMDLYVINDFGLSNFYINEKGKSFVDATETYNLKNTGDGMGSSIGDFNNDGFFDIYVTNISEIKSNPLFAGSSEGPFKNVGQAQGVGNAHFGWGNRFFDADNDGDQDLYAVNGMADLKYDNKFFKNLKANGTDKFTDWSSASATDGHGNGMAVEVFDFDSNGFLDILVSNVNDEPYLYQNNTANPNKWLQVDLEGIISNRDGLGATAIAYTKDNVIHRLKFAVGVMGQSIKPLHFGLGETQKIDSLKILWPSGVKEVVHNISTNQKIKILEEKGMVVGESFNEEDIQPIAVNDALPVIDKTMEMKAYYDVQNGAVTFKIKKAVEGIISLNIYSLLGKSIYTIKEKTVIDQDYTLEWEGHSKQGQKLPSGVYIYRLELENKSWYGKMLIGH</sequence>
<proteinExistence type="predicted"/>
<dbReference type="EMBL" id="JACATN010000002">
    <property type="protein sequence ID" value="MBT2160881.1"/>
    <property type="molecule type" value="Genomic_DNA"/>
</dbReference>
<comment type="caution">
    <text evidence="4">The sequence shown here is derived from an EMBL/GenBank/DDBJ whole genome shotgun (WGS) entry which is preliminary data.</text>
</comment>
<reference evidence="4 5" key="1">
    <citation type="submission" date="2020-06" db="EMBL/GenBank/DDBJ databases">
        <authorList>
            <person name="Isaeva M.P."/>
            <person name="Chernysheva N.Y."/>
        </authorList>
    </citation>
    <scope>NUCLEOTIDE SEQUENCE [LARGE SCALE GENOMIC DNA]</scope>
    <source>
        <strain evidence="4 5">KMM 6746</strain>
    </source>
</reference>
<evidence type="ECO:0000256" key="2">
    <source>
        <dbReference type="SAM" id="SignalP"/>
    </source>
</evidence>
<organism evidence="4 5">
    <name type="scientific">Zobellia barbeyronii</name>
    <dbReference type="NCBI Taxonomy" id="2748009"/>
    <lineage>
        <taxon>Bacteria</taxon>
        <taxon>Pseudomonadati</taxon>
        <taxon>Bacteroidota</taxon>
        <taxon>Flavobacteriia</taxon>
        <taxon>Flavobacteriales</taxon>
        <taxon>Flavobacteriaceae</taxon>
        <taxon>Zobellia</taxon>
    </lineage>
</organism>
<evidence type="ECO:0000256" key="1">
    <source>
        <dbReference type="ARBA" id="ARBA00022729"/>
    </source>
</evidence>
<name>A0ABS5WBV7_9FLAO</name>
<feature type="chain" id="PRO_5045089348" evidence="2">
    <location>
        <begin position="25"/>
        <end position="611"/>
    </location>
</feature>
<accession>A0ABS5WBV7</accession>
<evidence type="ECO:0000313" key="4">
    <source>
        <dbReference type="EMBL" id="MBT2160881.1"/>
    </source>
</evidence>
<keyword evidence="5" id="KW-1185">Reference proteome</keyword>
<dbReference type="Pfam" id="PF07593">
    <property type="entry name" value="UnbV_ASPIC"/>
    <property type="match status" value="1"/>
</dbReference>
<evidence type="ECO:0000313" key="5">
    <source>
        <dbReference type="Proteomes" id="UP000740413"/>
    </source>
</evidence>
<protein>
    <submittedName>
        <fullName evidence="4">VCBS repeat-containing protein</fullName>
    </submittedName>
</protein>
<dbReference type="RefSeq" id="WP_214611078.1">
    <property type="nucleotide sequence ID" value="NZ_JACATN010000002.1"/>
</dbReference>
<feature type="signal peptide" evidence="2">
    <location>
        <begin position="1"/>
        <end position="24"/>
    </location>
</feature>
<dbReference type="PANTHER" id="PTHR16026">
    <property type="entry name" value="CARTILAGE ACIDIC PROTEIN 1"/>
    <property type="match status" value="1"/>
</dbReference>
<dbReference type="Pfam" id="PF13585">
    <property type="entry name" value="CHU_C"/>
    <property type="match status" value="1"/>
</dbReference>
<dbReference type="InterPro" id="IPR013517">
    <property type="entry name" value="FG-GAP"/>
</dbReference>
<gene>
    <name evidence="4" type="ORF">HW347_06370</name>
</gene>
<dbReference type="PANTHER" id="PTHR16026:SF0">
    <property type="entry name" value="CARTILAGE ACIDIC PROTEIN 1"/>
    <property type="match status" value="1"/>
</dbReference>
<dbReference type="Gene3D" id="2.60.40.4070">
    <property type="match status" value="1"/>
</dbReference>